<evidence type="ECO:0000256" key="4">
    <source>
        <dbReference type="ARBA" id="ARBA00023239"/>
    </source>
</evidence>
<dbReference type="GO" id="GO:0019752">
    <property type="term" value="P:carboxylic acid metabolic process"/>
    <property type="evidence" value="ECO:0007669"/>
    <property type="project" value="InterPro"/>
</dbReference>
<name>A0A7R9HTN1_9NEOP</name>
<dbReference type="InterPro" id="IPR015421">
    <property type="entry name" value="PyrdxlP-dep_Trfase_major"/>
</dbReference>
<dbReference type="SUPFAM" id="SSF53383">
    <property type="entry name" value="PLP-dependent transferases"/>
    <property type="match status" value="1"/>
</dbReference>
<dbReference type="GO" id="GO:0030170">
    <property type="term" value="F:pyridoxal phosphate binding"/>
    <property type="evidence" value="ECO:0007669"/>
    <property type="project" value="InterPro"/>
</dbReference>
<dbReference type="InterPro" id="IPR015422">
    <property type="entry name" value="PyrdxlP-dep_Trfase_small"/>
</dbReference>
<dbReference type="InterPro" id="IPR002129">
    <property type="entry name" value="PyrdxlP-dep_de-COase"/>
</dbReference>
<comment type="cofactor">
    <cofactor evidence="1 5">
        <name>pyridoxal 5'-phosphate</name>
        <dbReference type="ChEBI" id="CHEBI:597326"/>
    </cofactor>
</comment>
<dbReference type="GO" id="GO:0006520">
    <property type="term" value="P:amino acid metabolic process"/>
    <property type="evidence" value="ECO:0007669"/>
    <property type="project" value="InterPro"/>
</dbReference>
<dbReference type="GO" id="GO:0006584">
    <property type="term" value="P:catecholamine metabolic process"/>
    <property type="evidence" value="ECO:0007669"/>
    <property type="project" value="TreeGrafter"/>
</dbReference>
<dbReference type="PANTHER" id="PTHR11999:SF60">
    <property type="entry name" value="3,4-DIHYDROXYPHENYLACETALDEHYDE SYNTHASE"/>
    <property type="match status" value="1"/>
</dbReference>
<dbReference type="EMBL" id="OB795443">
    <property type="protein sequence ID" value="CAD7432260.1"/>
    <property type="molecule type" value="Genomic_DNA"/>
</dbReference>
<comment type="similarity">
    <text evidence="2 5">Belongs to the group II decarboxylase family.</text>
</comment>
<evidence type="ECO:0000256" key="5">
    <source>
        <dbReference type="RuleBase" id="RU000382"/>
    </source>
</evidence>
<dbReference type="InterPro" id="IPR010977">
    <property type="entry name" value="Aromatic_deC"/>
</dbReference>
<dbReference type="GO" id="GO:0004058">
    <property type="term" value="F:aromatic-L-amino-acid decarboxylase activity"/>
    <property type="evidence" value="ECO:0007669"/>
    <property type="project" value="TreeGrafter"/>
</dbReference>
<keyword evidence="3 5" id="KW-0663">Pyridoxal phosphate</keyword>
<evidence type="ECO:0000313" key="6">
    <source>
        <dbReference type="EMBL" id="CAD7432260.1"/>
    </source>
</evidence>
<dbReference type="AlphaFoldDB" id="A0A7R9HTN1"/>
<dbReference type="PRINTS" id="PR00800">
    <property type="entry name" value="YHDCRBOXLASE"/>
</dbReference>
<sequence>MASPACTELEVAMMDWLGKMLDLPQQFLNSSEGPGGGVIQGSASESTLVGLLAAKERTVRRLRASNPDWDDGAIKARLVAYTSDQSNSSVEKAGLLGSMPMRLLTSDNKGRLRATTLEEAMKQDIEAGLIPCYVVATLGTTGTCAFDPLEELGALCNKQRVWLHVDAAYAGAAFICPEYRYLMAGVDKVGLLQLQPSQVDAGQLRLFRHVDASYLMEAFNVERIYLKHNQQGLAPDYRHWQIPLGRRFRALKLWFVLRLYGVEGLQKHIRSQIALAHEFADLVSSDPAFELVTEVSMGLVCFRLKGEDAASKRLLERLTARRKVYMIPATVRELFVLRFVVCSRLTESRDVRFAWDEVKTVADEVLGVTTPIIPYSLPRSTTDTLDCHPIIPYKVPQSNTGAVKLMERGGVCFQDEVNANNCQL</sequence>
<protein>
    <recommendedName>
        <fullName evidence="7">Dopa decarboxylase</fullName>
    </recommendedName>
</protein>
<evidence type="ECO:0000256" key="2">
    <source>
        <dbReference type="ARBA" id="ARBA00009533"/>
    </source>
</evidence>
<dbReference type="Gene3D" id="3.40.640.10">
    <property type="entry name" value="Type I PLP-dependent aspartate aminotransferase-like (Major domain)"/>
    <property type="match status" value="1"/>
</dbReference>
<organism evidence="6">
    <name type="scientific">Timema monikensis</name>
    <dbReference type="NCBI Taxonomy" id="170555"/>
    <lineage>
        <taxon>Eukaryota</taxon>
        <taxon>Metazoa</taxon>
        <taxon>Ecdysozoa</taxon>
        <taxon>Arthropoda</taxon>
        <taxon>Hexapoda</taxon>
        <taxon>Insecta</taxon>
        <taxon>Pterygota</taxon>
        <taxon>Neoptera</taxon>
        <taxon>Polyneoptera</taxon>
        <taxon>Phasmatodea</taxon>
        <taxon>Timematodea</taxon>
        <taxon>Timematoidea</taxon>
        <taxon>Timematidae</taxon>
        <taxon>Timema</taxon>
    </lineage>
</organism>
<evidence type="ECO:0000256" key="1">
    <source>
        <dbReference type="ARBA" id="ARBA00001933"/>
    </source>
</evidence>
<dbReference type="InterPro" id="IPR015424">
    <property type="entry name" value="PyrdxlP-dep_Trfase"/>
</dbReference>
<proteinExistence type="inferred from homology"/>
<accession>A0A7R9HTN1</accession>
<dbReference type="Gene3D" id="3.90.1150.10">
    <property type="entry name" value="Aspartate Aminotransferase, domain 1"/>
    <property type="match status" value="1"/>
</dbReference>
<evidence type="ECO:0000256" key="3">
    <source>
        <dbReference type="ARBA" id="ARBA00022898"/>
    </source>
</evidence>
<keyword evidence="4 5" id="KW-0456">Lyase</keyword>
<dbReference type="GO" id="GO:0005737">
    <property type="term" value="C:cytoplasm"/>
    <property type="evidence" value="ECO:0007669"/>
    <property type="project" value="TreeGrafter"/>
</dbReference>
<dbReference type="PANTHER" id="PTHR11999">
    <property type="entry name" value="GROUP II PYRIDOXAL-5-PHOSPHATE DECARBOXYLASE"/>
    <property type="match status" value="1"/>
</dbReference>
<evidence type="ECO:0008006" key="7">
    <source>
        <dbReference type="Google" id="ProtNLM"/>
    </source>
</evidence>
<gene>
    <name evidence="6" type="ORF">TMSB3V08_LOCUS8971</name>
</gene>
<dbReference type="Pfam" id="PF00282">
    <property type="entry name" value="Pyridoxal_deC"/>
    <property type="match status" value="1"/>
</dbReference>
<reference evidence="6" key="1">
    <citation type="submission" date="2020-11" db="EMBL/GenBank/DDBJ databases">
        <authorList>
            <person name="Tran Van P."/>
        </authorList>
    </citation>
    <scope>NUCLEOTIDE SEQUENCE</scope>
</reference>